<keyword evidence="3" id="KW-1185">Reference proteome</keyword>
<feature type="transmembrane region" description="Helical" evidence="1">
    <location>
        <begin position="20"/>
        <end position="42"/>
    </location>
</feature>
<sequence>MRAALTALLRRFARDTRGSISVEFVLVMPALFWAFMASYVFFDGYRQSVLNLKAAYSIGDMVSRETEAVNDTYIDSMAKVLSMMTRSATKLRISVVRWDADDNRYYVDWSETRGFDAPRTDADMLEIADKLPLMPHNERVILVETEATYEPPFAVGIGTKHLDNFVFTSLRFGPQLAWSDS</sequence>
<organism evidence="2 3">
    <name type="scientific">Pseudodonghicola flavimaris</name>
    <dbReference type="NCBI Taxonomy" id="3050036"/>
    <lineage>
        <taxon>Bacteria</taxon>
        <taxon>Pseudomonadati</taxon>
        <taxon>Pseudomonadota</taxon>
        <taxon>Alphaproteobacteria</taxon>
        <taxon>Rhodobacterales</taxon>
        <taxon>Paracoccaceae</taxon>
        <taxon>Pseudodonghicola</taxon>
    </lineage>
</organism>
<keyword evidence="1" id="KW-0472">Membrane</keyword>
<dbReference type="Proteomes" id="UP001243757">
    <property type="component" value="Unassembled WGS sequence"/>
</dbReference>
<dbReference type="EMBL" id="JASNJD010000015">
    <property type="protein sequence ID" value="MDK3019478.1"/>
    <property type="molecule type" value="Genomic_DNA"/>
</dbReference>
<keyword evidence="1" id="KW-1133">Transmembrane helix</keyword>
<protein>
    <submittedName>
        <fullName evidence="2">Pilus assembly protein</fullName>
    </submittedName>
</protein>
<reference evidence="2 3" key="1">
    <citation type="submission" date="2023-05" db="EMBL/GenBank/DDBJ databases">
        <title>Pseudodonghicola sp. nov.</title>
        <authorList>
            <person name="Huang J."/>
        </authorList>
    </citation>
    <scope>NUCLEOTIDE SEQUENCE [LARGE SCALE GENOMIC DNA]</scope>
    <source>
        <strain evidence="2 3">IC7</strain>
    </source>
</reference>
<dbReference type="RefSeq" id="WP_284482252.1">
    <property type="nucleotide sequence ID" value="NZ_JASNJD010000015.1"/>
</dbReference>
<proteinExistence type="predicted"/>
<name>A0ABT7F4D7_9RHOB</name>
<evidence type="ECO:0000256" key="1">
    <source>
        <dbReference type="SAM" id="Phobius"/>
    </source>
</evidence>
<evidence type="ECO:0000313" key="3">
    <source>
        <dbReference type="Proteomes" id="UP001243757"/>
    </source>
</evidence>
<evidence type="ECO:0000313" key="2">
    <source>
        <dbReference type="EMBL" id="MDK3019478.1"/>
    </source>
</evidence>
<accession>A0ABT7F4D7</accession>
<gene>
    <name evidence="2" type="ORF">QO033_17485</name>
</gene>
<comment type="caution">
    <text evidence="2">The sequence shown here is derived from an EMBL/GenBank/DDBJ whole genome shotgun (WGS) entry which is preliminary data.</text>
</comment>
<keyword evidence="1" id="KW-0812">Transmembrane</keyword>